<accession>A0A1R1S4J3</accession>
<feature type="compositionally biased region" description="Acidic residues" evidence="1">
    <location>
        <begin position="81"/>
        <end position="109"/>
    </location>
</feature>
<dbReference type="EMBL" id="ASQP01000559">
    <property type="protein sequence ID" value="OMI33178.1"/>
    <property type="molecule type" value="Genomic_DNA"/>
</dbReference>
<dbReference type="Proteomes" id="UP000186168">
    <property type="component" value="Unassembled WGS sequence"/>
</dbReference>
<keyword evidence="4" id="KW-1185">Reference proteome</keyword>
<evidence type="ECO:0000313" key="3">
    <source>
        <dbReference type="EMBL" id="OMI33178.1"/>
    </source>
</evidence>
<organism evidence="3 4">
    <name type="scientific">Streptomyces sparsogenes DSM 40356</name>
    <dbReference type="NCBI Taxonomy" id="1331668"/>
    <lineage>
        <taxon>Bacteria</taxon>
        <taxon>Bacillati</taxon>
        <taxon>Actinomycetota</taxon>
        <taxon>Actinomycetes</taxon>
        <taxon>Kitasatosporales</taxon>
        <taxon>Streptomycetaceae</taxon>
        <taxon>Streptomyces</taxon>
    </lineage>
</organism>
<protein>
    <submittedName>
        <fullName evidence="3">Amino acid permease</fullName>
    </submittedName>
</protein>
<evidence type="ECO:0000256" key="2">
    <source>
        <dbReference type="SAM" id="Phobius"/>
    </source>
</evidence>
<reference evidence="3 4" key="1">
    <citation type="submission" date="2013-05" db="EMBL/GenBank/DDBJ databases">
        <title>Genome sequence of Streptomyces sparsogenes DSM 40356.</title>
        <authorList>
            <person name="Coyne S."/>
            <person name="Seebeck F.P."/>
        </authorList>
    </citation>
    <scope>NUCLEOTIDE SEQUENCE [LARGE SCALE GENOMIC DNA]</scope>
    <source>
        <strain evidence="3 4">DSM 40356</strain>
    </source>
</reference>
<comment type="caution">
    <text evidence="3">The sequence shown here is derived from an EMBL/GenBank/DDBJ whole genome shotgun (WGS) entry which is preliminary data.</text>
</comment>
<dbReference type="AlphaFoldDB" id="A0A1R1S4J3"/>
<keyword evidence="2" id="KW-1133">Transmembrane helix</keyword>
<keyword evidence="2" id="KW-0472">Membrane</keyword>
<sequence>MLRRRQPGLRRPHWMWLYPVPSVVALVGWLVIYGYADRNAPGRHPIEWSLAWVGAGCVAFLLWARFEKVWPFGPKEISEGISEEIGEETSEASGEVGEEISEETSEEVGGETSEGISEESLRGADPDAGGAPVPPSAR</sequence>
<feature type="transmembrane region" description="Helical" evidence="2">
    <location>
        <begin position="16"/>
        <end position="36"/>
    </location>
</feature>
<evidence type="ECO:0000313" key="4">
    <source>
        <dbReference type="Proteomes" id="UP000186168"/>
    </source>
</evidence>
<keyword evidence="2" id="KW-0812">Transmembrane</keyword>
<evidence type="ECO:0000256" key="1">
    <source>
        <dbReference type="SAM" id="MobiDB-lite"/>
    </source>
</evidence>
<feature type="region of interest" description="Disordered" evidence="1">
    <location>
        <begin position="80"/>
        <end position="138"/>
    </location>
</feature>
<dbReference type="STRING" id="67365.GCA_001704635_05677"/>
<name>A0A1R1S4J3_9ACTN</name>
<gene>
    <name evidence="3" type="ORF">SPAR_42751</name>
</gene>
<feature type="transmembrane region" description="Helical" evidence="2">
    <location>
        <begin position="48"/>
        <end position="66"/>
    </location>
</feature>
<proteinExistence type="predicted"/>